<evidence type="ECO:0000313" key="1">
    <source>
        <dbReference type="EMBL" id="EEG76309.1"/>
    </source>
</evidence>
<dbReference type="Proteomes" id="UP000006443">
    <property type="component" value="Unassembled WGS sequence"/>
</dbReference>
<gene>
    <name evidence="1" type="ORF">DealDRAFT_2848</name>
</gene>
<reference evidence="1 2" key="1">
    <citation type="submission" date="2009-02" db="EMBL/GenBank/DDBJ databases">
        <title>Sequencing of the draft genome and assembly of Dethiobacter alkaliphilus AHT 1.</title>
        <authorList>
            <consortium name="US DOE Joint Genome Institute (JGI-PGF)"/>
            <person name="Lucas S."/>
            <person name="Copeland A."/>
            <person name="Lapidus A."/>
            <person name="Glavina del Rio T."/>
            <person name="Dalin E."/>
            <person name="Tice H."/>
            <person name="Bruce D."/>
            <person name="Goodwin L."/>
            <person name="Pitluck S."/>
            <person name="Larimer F."/>
            <person name="Land M.L."/>
            <person name="Hauser L."/>
            <person name="Muyzer G."/>
        </authorList>
    </citation>
    <scope>NUCLEOTIDE SEQUENCE [LARGE SCALE GENOMIC DNA]</scope>
    <source>
        <strain evidence="1 2">AHT 1</strain>
    </source>
</reference>
<accession>C0GK39</accession>
<dbReference type="AlphaFoldDB" id="C0GK39"/>
<proteinExistence type="predicted"/>
<dbReference type="EMBL" id="ACJM01000020">
    <property type="protein sequence ID" value="EEG76309.1"/>
    <property type="molecule type" value="Genomic_DNA"/>
</dbReference>
<sequence length="58" mass="6845">MSQTQQIHECIMEYQKIVNQLKELAMSTEDKNLRSTLEESAHRVRMCILECEYAAKQL</sequence>
<protein>
    <submittedName>
        <fullName evidence="1">Uncharacterized protein</fullName>
    </submittedName>
</protein>
<organism evidence="1 2">
    <name type="scientific">Dethiobacter alkaliphilus AHT 1</name>
    <dbReference type="NCBI Taxonomy" id="555088"/>
    <lineage>
        <taxon>Bacteria</taxon>
        <taxon>Bacillati</taxon>
        <taxon>Bacillota</taxon>
        <taxon>Dethiobacteria</taxon>
        <taxon>Dethiobacterales</taxon>
        <taxon>Dethiobacteraceae</taxon>
        <taxon>Dethiobacter</taxon>
    </lineage>
</organism>
<evidence type="ECO:0000313" key="2">
    <source>
        <dbReference type="Proteomes" id="UP000006443"/>
    </source>
</evidence>
<name>C0GK39_DETAL</name>
<comment type="caution">
    <text evidence="1">The sequence shown here is derived from an EMBL/GenBank/DDBJ whole genome shotgun (WGS) entry which is preliminary data.</text>
</comment>
<dbReference type="RefSeq" id="WP_008518640.1">
    <property type="nucleotide sequence ID" value="NZ_ACJM01000020.1"/>
</dbReference>
<dbReference type="OrthoDB" id="2112373at2"/>
<keyword evidence="2" id="KW-1185">Reference proteome</keyword>
<dbReference type="STRING" id="555088.DealDRAFT_2848"/>